<accession>A0ABR4EI39</accession>
<dbReference type="EMBL" id="JBAWTH010000052">
    <property type="protein sequence ID" value="KAL2282107.1"/>
    <property type="molecule type" value="Genomic_DNA"/>
</dbReference>
<gene>
    <name evidence="1" type="ORF">FJTKL_11155</name>
</gene>
<evidence type="ECO:0000313" key="1">
    <source>
        <dbReference type="EMBL" id="KAL2282107.1"/>
    </source>
</evidence>
<proteinExistence type="predicted"/>
<dbReference type="Proteomes" id="UP001600888">
    <property type="component" value="Unassembled WGS sequence"/>
</dbReference>
<keyword evidence="2" id="KW-1185">Reference proteome</keyword>
<reference evidence="1 2" key="1">
    <citation type="submission" date="2024-03" db="EMBL/GenBank/DDBJ databases">
        <title>A high-quality draft genome sequence of Diaporthe vaccinii, a causative agent of upright dieback and viscid rot disease in cranberry plants.</title>
        <authorList>
            <person name="Sarrasin M."/>
            <person name="Lang B.F."/>
            <person name="Burger G."/>
        </authorList>
    </citation>
    <scope>NUCLEOTIDE SEQUENCE [LARGE SCALE GENOMIC DNA]</scope>
    <source>
        <strain evidence="1 2">IS7</strain>
    </source>
</reference>
<organism evidence="1 2">
    <name type="scientific">Diaporthe vaccinii</name>
    <dbReference type="NCBI Taxonomy" id="105482"/>
    <lineage>
        <taxon>Eukaryota</taxon>
        <taxon>Fungi</taxon>
        <taxon>Dikarya</taxon>
        <taxon>Ascomycota</taxon>
        <taxon>Pezizomycotina</taxon>
        <taxon>Sordariomycetes</taxon>
        <taxon>Sordariomycetidae</taxon>
        <taxon>Diaporthales</taxon>
        <taxon>Diaporthaceae</taxon>
        <taxon>Diaporthe</taxon>
        <taxon>Diaporthe eres species complex</taxon>
    </lineage>
</organism>
<sequence length="83" mass="9083">MQFVPGKASQAMTGCAHPNPRAAADINHYVVGRVIVASWRGSSPRKKISNKISTQIINSVEPGPVYMVWPHALIRQCCHFATP</sequence>
<protein>
    <submittedName>
        <fullName evidence="1">Uncharacterized protein</fullName>
    </submittedName>
</protein>
<comment type="caution">
    <text evidence="1">The sequence shown here is derived from an EMBL/GenBank/DDBJ whole genome shotgun (WGS) entry which is preliminary data.</text>
</comment>
<name>A0ABR4EI39_9PEZI</name>
<evidence type="ECO:0000313" key="2">
    <source>
        <dbReference type="Proteomes" id="UP001600888"/>
    </source>
</evidence>